<protein>
    <submittedName>
        <fullName evidence="2">Phosphotransferase</fullName>
    </submittedName>
</protein>
<evidence type="ECO:0000313" key="2">
    <source>
        <dbReference type="EMBL" id="MFG1706486.1"/>
    </source>
</evidence>
<dbReference type="SUPFAM" id="SSF56112">
    <property type="entry name" value="Protein kinase-like (PK-like)"/>
    <property type="match status" value="1"/>
</dbReference>
<comment type="caution">
    <text evidence="2">The sequence shown here is derived from an EMBL/GenBank/DDBJ whole genome shotgun (WGS) entry which is preliminary data.</text>
</comment>
<evidence type="ECO:0000259" key="1">
    <source>
        <dbReference type="Pfam" id="PF01636"/>
    </source>
</evidence>
<dbReference type="InterPro" id="IPR011009">
    <property type="entry name" value="Kinase-like_dom_sf"/>
</dbReference>
<dbReference type="InterPro" id="IPR002575">
    <property type="entry name" value="Aminoglycoside_PTrfase"/>
</dbReference>
<dbReference type="Proteomes" id="UP001603978">
    <property type="component" value="Unassembled WGS sequence"/>
</dbReference>
<dbReference type="RefSeq" id="WP_393169373.1">
    <property type="nucleotide sequence ID" value="NZ_JBICRM010000015.1"/>
</dbReference>
<evidence type="ECO:0000313" key="3">
    <source>
        <dbReference type="Proteomes" id="UP001603978"/>
    </source>
</evidence>
<organism evidence="2 3">
    <name type="scientific">Nonomuraea marmarensis</name>
    <dbReference type="NCBI Taxonomy" id="3351344"/>
    <lineage>
        <taxon>Bacteria</taxon>
        <taxon>Bacillati</taxon>
        <taxon>Actinomycetota</taxon>
        <taxon>Actinomycetes</taxon>
        <taxon>Streptosporangiales</taxon>
        <taxon>Streptosporangiaceae</taxon>
        <taxon>Nonomuraea</taxon>
    </lineage>
</organism>
<name>A0ABW7AGJ6_9ACTN</name>
<keyword evidence="3" id="KW-1185">Reference proteome</keyword>
<dbReference type="Pfam" id="PF01636">
    <property type="entry name" value="APH"/>
    <property type="match status" value="1"/>
</dbReference>
<sequence>MKVFTKTYAGTQVRQTAQDHYRWIAHAIPGIRIPAIVDVRSTEIDFEHLPGRHVGPGDLLPLADLLGRQHAAAYTRALHGAHLDKPHTMSGITIAAFAQGRRERLHELLASGAIPQSLLTPEAADAWFQEAADLPAAFYKDANPRNFLITGTAIAVVDFDSLTLAPFGYDLAKLIVTTAMTVGPLPGDIVRQAVDTYNRRLRDRELRRCSARQFATWTEFHHILTTPYMGTNGYRFGWHTVRPAWITEHLLRRGGKEPAP</sequence>
<proteinExistence type="predicted"/>
<dbReference type="EMBL" id="JBICRM010000015">
    <property type="protein sequence ID" value="MFG1706486.1"/>
    <property type="molecule type" value="Genomic_DNA"/>
</dbReference>
<feature type="domain" description="Aminoglycoside phosphotransferase" evidence="1">
    <location>
        <begin position="46"/>
        <end position="193"/>
    </location>
</feature>
<accession>A0ABW7AGJ6</accession>
<reference evidence="2 3" key="1">
    <citation type="submission" date="2024-10" db="EMBL/GenBank/DDBJ databases">
        <authorList>
            <person name="Topkara A.R."/>
            <person name="Saygin H."/>
        </authorList>
    </citation>
    <scope>NUCLEOTIDE SEQUENCE [LARGE SCALE GENOMIC DNA]</scope>
    <source>
        <strain evidence="2 3">M3C6</strain>
    </source>
</reference>
<dbReference type="Gene3D" id="3.90.1200.10">
    <property type="match status" value="1"/>
</dbReference>
<gene>
    <name evidence="2" type="ORF">ACFLIM_25155</name>
</gene>